<organism evidence="1 2">
    <name type="scientific">Panagrolaimus sp. PS1159</name>
    <dbReference type="NCBI Taxonomy" id="55785"/>
    <lineage>
        <taxon>Eukaryota</taxon>
        <taxon>Metazoa</taxon>
        <taxon>Ecdysozoa</taxon>
        <taxon>Nematoda</taxon>
        <taxon>Chromadorea</taxon>
        <taxon>Rhabditida</taxon>
        <taxon>Tylenchina</taxon>
        <taxon>Panagrolaimomorpha</taxon>
        <taxon>Panagrolaimoidea</taxon>
        <taxon>Panagrolaimidae</taxon>
        <taxon>Panagrolaimus</taxon>
    </lineage>
</organism>
<evidence type="ECO:0000313" key="1">
    <source>
        <dbReference type="Proteomes" id="UP000887580"/>
    </source>
</evidence>
<reference evidence="2" key="1">
    <citation type="submission" date="2022-11" db="UniProtKB">
        <authorList>
            <consortium name="WormBaseParasite"/>
        </authorList>
    </citation>
    <scope>IDENTIFICATION</scope>
</reference>
<sequence length="293" mass="34198">MSKSQNLTVNEIVKKLSEGQTIKYPSPTKIGILLINTGTPTGYTFWPIWKYLRQFLSDWRINEIPRIIWYPILYLIILTIRPFKKGPSYKSIWNKENDESPLRTISRNQAKQLQRRFDSKNERTIKVEWAFRYGIPSIGEKIAKLYEDGCDRLIAFPLFPHFASPTTASACNEVFKALLLQRKQMAIHTVHAYYSNNEFINVIVNSLEETLKFNSNIIFDVIVITYHGIPLFMEEKGDPYGKQCHQTTALIAKEFNHRNKNNNIPLITSFQSRFGPRKWLQPYTDKIVAEFAK</sequence>
<dbReference type="WBParaSite" id="PS1159_v2.g1469.t1">
    <property type="protein sequence ID" value="PS1159_v2.g1469.t1"/>
    <property type="gene ID" value="PS1159_v2.g1469"/>
</dbReference>
<accession>A0AC35F7A1</accession>
<evidence type="ECO:0000313" key="2">
    <source>
        <dbReference type="WBParaSite" id="PS1159_v2.g1469.t1"/>
    </source>
</evidence>
<proteinExistence type="predicted"/>
<name>A0AC35F7A1_9BILA</name>
<dbReference type="Proteomes" id="UP000887580">
    <property type="component" value="Unplaced"/>
</dbReference>
<protein>
    <submittedName>
        <fullName evidence="2">Ferrochelatase</fullName>
    </submittedName>
</protein>